<gene>
    <name evidence="13" type="ORF">SAMEA4029009_CIC11G00000004318</name>
    <name evidence="14" type="ORF">SAMEA4029010_CIC11G00000005345</name>
</gene>
<evidence type="ECO:0000256" key="1">
    <source>
        <dbReference type="ARBA" id="ARBA00002689"/>
    </source>
</evidence>
<sequence>MGNRIQGFLAGVALTSSIVLATSGRIQATLLTAAGIIRDTDSIINNRILTDRDSQLVPLPVNKRVSATYRPSVWETSKDIWNEEIIKVANWLYSINWYQWGLEADRKINTLTDKVVQMAVEKKN</sequence>
<keyword evidence="6" id="KW-1133">Transmembrane helix</keyword>
<evidence type="ECO:0000256" key="11">
    <source>
        <dbReference type="RuleBase" id="RU363010"/>
    </source>
</evidence>
<name>A0A1L0D8N4_9ASCO</name>
<evidence type="ECO:0000256" key="12">
    <source>
        <dbReference type="SAM" id="SignalP"/>
    </source>
</evidence>
<keyword evidence="16" id="KW-1185">Reference proteome</keyword>
<dbReference type="GO" id="GO:0044284">
    <property type="term" value="C:mitochondrial crista junction"/>
    <property type="evidence" value="ECO:0007669"/>
    <property type="project" value="InterPro"/>
</dbReference>
<evidence type="ECO:0000256" key="10">
    <source>
        <dbReference type="ARBA" id="ARBA00032985"/>
    </source>
</evidence>
<comment type="subunit">
    <text evidence="11">Component of the mitochondrial contact site and cristae organizing system (MICOS) complex.</text>
</comment>
<evidence type="ECO:0000313" key="14">
    <source>
        <dbReference type="EMBL" id="SGZ52197.1"/>
    </source>
</evidence>
<accession>A0A1L0D8N4</accession>
<dbReference type="GO" id="GO:0042407">
    <property type="term" value="P:cristae formation"/>
    <property type="evidence" value="ECO:0007669"/>
    <property type="project" value="InterPro"/>
</dbReference>
<dbReference type="Proteomes" id="UP000182334">
    <property type="component" value="Chromosome III"/>
</dbReference>
<reference evidence="15 16" key="1">
    <citation type="submission" date="2016-10" db="EMBL/GenBank/DDBJ databases">
        <authorList>
            <person name="de Groot N.N."/>
        </authorList>
    </citation>
    <scope>NUCLEOTIDE SEQUENCE [LARGE SCALE GENOMIC DNA]</scope>
    <source>
        <strain evidence="14 16">CBS 141442</strain>
        <strain evidence="13 15">PYCC 4715</strain>
    </source>
</reference>
<evidence type="ECO:0000313" key="15">
    <source>
        <dbReference type="Proteomes" id="UP000182259"/>
    </source>
</evidence>
<evidence type="ECO:0000256" key="2">
    <source>
        <dbReference type="ARBA" id="ARBA00004370"/>
    </source>
</evidence>
<evidence type="ECO:0000313" key="13">
    <source>
        <dbReference type="EMBL" id="SGZ48723.1"/>
    </source>
</evidence>
<comment type="subcellular location">
    <subcellularLocation>
        <location evidence="2">Membrane</location>
    </subcellularLocation>
    <subcellularLocation>
        <location evidence="11">Mitochondrion inner membrane</location>
        <topology evidence="11">Single-pass membrane protein</topology>
    </subcellularLocation>
</comment>
<keyword evidence="8" id="KW-0472">Membrane</keyword>
<keyword evidence="12" id="KW-0732">Signal</keyword>
<comment type="function">
    <text evidence="1 11">Component of the MICOS complex, a large protein complex of the mitochondrial inner membrane that plays crucial roles in the maintenance of crista junctions, inner membrane architecture, and formation of contact sites to the outer membrane.</text>
</comment>
<keyword evidence="7 11" id="KW-0496">Mitochondrion</keyword>
<protein>
    <recommendedName>
        <fullName evidence="4 11">MICOS complex subunit MIC12</fullName>
    </recommendedName>
    <alternativeName>
        <fullName evidence="10 11">Altered inheritance of mitochondria protein 5, mitochondrial</fullName>
    </alternativeName>
    <alternativeName>
        <fullName evidence="9 11">Found in mitochondrial proteome protein 51</fullName>
    </alternativeName>
</protein>
<keyword evidence="5" id="KW-0812">Transmembrane</keyword>
<evidence type="ECO:0000256" key="7">
    <source>
        <dbReference type="ARBA" id="ARBA00023128"/>
    </source>
</evidence>
<evidence type="ECO:0000256" key="3">
    <source>
        <dbReference type="ARBA" id="ARBA00009188"/>
    </source>
</evidence>
<dbReference type="AlphaFoldDB" id="A0A1L0D8N4"/>
<evidence type="ECO:0000256" key="6">
    <source>
        <dbReference type="ARBA" id="ARBA00022989"/>
    </source>
</evidence>
<dbReference type="Pfam" id="PF17050">
    <property type="entry name" value="AIM5"/>
    <property type="match status" value="1"/>
</dbReference>
<evidence type="ECO:0000256" key="4">
    <source>
        <dbReference type="ARBA" id="ARBA00018170"/>
    </source>
</evidence>
<dbReference type="Proteomes" id="UP000182259">
    <property type="component" value="Chromosome I"/>
</dbReference>
<dbReference type="InterPro" id="IPR031463">
    <property type="entry name" value="Mic12"/>
</dbReference>
<feature type="signal peptide" evidence="12">
    <location>
        <begin position="1"/>
        <end position="21"/>
    </location>
</feature>
<keyword evidence="11" id="KW-0999">Mitochondrion inner membrane</keyword>
<feature type="chain" id="PRO_5010473651" description="MICOS complex subunit MIC12" evidence="12">
    <location>
        <begin position="22"/>
        <end position="124"/>
    </location>
</feature>
<dbReference type="GO" id="GO:0061617">
    <property type="term" value="C:MICOS complex"/>
    <property type="evidence" value="ECO:0007669"/>
    <property type="project" value="UniProtKB-UniRule"/>
</dbReference>
<dbReference type="EMBL" id="LT635764">
    <property type="protein sequence ID" value="SGZ48723.1"/>
    <property type="molecule type" value="Genomic_DNA"/>
</dbReference>
<dbReference type="EMBL" id="LT635758">
    <property type="protein sequence ID" value="SGZ52197.1"/>
    <property type="molecule type" value="Genomic_DNA"/>
</dbReference>
<proteinExistence type="inferred from homology"/>
<organism evidence="13 15">
    <name type="scientific">Sungouiella intermedia</name>
    <dbReference type="NCBI Taxonomy" id="45354"/>
    <lineage>
        <taxon>Eukaryota</taxon>
        <taxon>Fungi</taxon>
        <taxon>Dikarya</taxon>
        <taxon>Ascomycota</taxon>
        <taxon>Saccharomycotina</taxon>
        <taxon>Pichiomycetes</taxon>
        <taxon>Metschnikowiaceae</taxon>
        <taxon>Sungouiella</taxon>
    </lineage>
</organism>
<evidence type="ECO:0000256" key="9">
    <source>
        <dbReference type="ARBA" id="ARBA00032159"/>
    </source>
</evidence>
<comment type="similarity">
    <text evidence="3 11">Belongs to the MICOS complex subunit Mic12 family.</text>
</comment>
<dbReference type="OrthoDB" id="4037694at2759"/>
<evidence type="ECO:0000256" key="5">
    <source>
        <dbReference type="ARBA" id="ARBA00022692"/>
    </source>
</evidence>
<evidence type="ECO:0000256" key="8">
    <source>
        <dbReference type="ARBA" id="ARBA00023136"/>
    </source>
</evidence>
<evidence type="ECO:0000313" key="16">
    <source>
        <dbReference type="Proteomes" id="UP000182334"/>
    </source>
</evidence>